<dbReference type="Proteomes" id="UP000806378">
    <property type="component" value="Unassembled WGS sequence"/>
</dbReference>
<dbReference type="PANTHER" id="PTHR31672">
    <property type="entry name" value="BNACNNG10540D PROTEIN"/>
    <property type="match status" value="1"/>
</dbReference>
<sequence>MASFPDDILTEIFLRLSIRASGRSRCVCKSWKSFLTKPPFIKVYLERSIKLHKFDLFKYDLDNFSIVHICYSHENQLLDLNISFIEDDEKFKLVGSHNGIVCLSTFDCKNPHRSKIFLWNPSTSENIALPQPIFHVSNLVGFGFNPISGHLDDFIVVNLNIYFEQRPNYTSLVDMYSFRRNCWKQLGNIFPPSLIQHSGNQVIFKNFICWCSCFHLDHGTVTSLILFDVVNDVFREIALLDMMPLEEKHISSLDGWLSLITHNSSTRQCEVWIMKEFGARESWTKLYSFELFTGSIVRYWPVGFVYYREVFFVKSTQVRSLFESPNYLVLYSLQNDKFEALEVEVDSYCITRLVTCVESLISPSSTISVER</sequence>
<accession>A0A8T0CU06</accession>
<dbReference type="EMBL" id="MU089733">
    <property type="protein sequence ID" value="KAF7849629.1"/>
    <property type="molecule type" value="Genomic_DNA"/>
</dbReference>
<evidence type="ECO:0000259" key="1">
    <source>
        <dbReference type="SMART" id="SM00256"/>
    </source>
</evidence>
<dbReference type="PANTHER" id="PTHR31672:SF13">
    <property type="entry name" value="F-BOX PROTEIN CPR30-LIKE"/>
    <property type="match status" value="1"/>
</dbReference>
<dbReference type="SUPFAM" id="SSF81383">
    <property type="entry name" value="F-box domain"/>
    <property type="match status" value="1"/>
</dbReference>
<dbReference type="Gramene" id="rna-gnl|WGS:JABURB|Cocit.L0451.1">
    <property type="protein sequence ID" value="cds-KAF7849629.1"/>
    <property type="gene ID" value="gene-BT93_L0451"/>
</dbReference>
<dbReference type="SMART" id="SM00256">
    <property type="entry name" value="FBOX"/>
    <property type="match status" value="1"/>
</dbReference>
<reference evidence="2" key="1">
    <citation type="submission" date="2020-05" db="EMBL/GenBank/DDBJ databases">
        <title>WGS assembly of Corymbia citriodora subspecies variegata.</title>
        <authorList>
            <person name="Barry K."/>
            <person name="Hundley H."/>
            <person name="Shu S."/>
            <person name="Jenkins J."/>
            <person name="Grimwood J."/>
            <person name="Baten A."/>
        </authorList>
    </citation>
    <scope>NUCLEOTIDE SEQUENCE</scope>
    <source>
        <strain evidence="2">CV2-018</strain>
    </source>
</reference>
<gene>
    <name evidence="2" type="ORF">BT93_L0451</name>
</gene>
<dbReference type="OrthoDB" id="1916346at2759"/>
<proteinExistence type="predicted"/>
<organism evidence="2 3">
    <name type="scientific">Corymbia citriodora subsp. variegata</name>
    <dbReference type="NCBI Taxonomy" id="360336"/>
    <lineage>
        <taxon>Eukaryota</taxon>
        <taxon>Viridiplantae</taxon>
        <taxon>Streptophyta</taxon>
        <taxon>Embryophyta</taxon>
        <taxon>Tracheophyta</taxon>
        <taxon>Spermatophyta</taxon>
        <taxon>Magnoliopsida</taxon>
        <taxon>eudicotyledons</taxon>
        <taxon>Gunneridae</taxon>
        <taxon>Pentapetalae</taxon>
        <taxon>rosids</taxon>
        <taxon>malvids</taxon>
        <taxon>Myrtales</taxon>
        <taxon>Myrtaceae</taxon>
        <taxon>Myrtoideae</taxon>
        <taxon>Eucalypteae</taxon>
        <taxon>Corymbia</taxon>
    </lineage>
</organism>
<dbReference type="InterPro" id="IPR006527">
    <property type="entry name" value="F-box-assoc_dom_typ1"/>
</dbReference>
<name>A0A8T0CU06_CORYI</name>
<dbReference type="AlphaFoldDB" id="A0A8T0CU06"/>
<dbReference type="Pfam" id="PF00646">
    <property type="entry name" value="F-box"/>
    <property type="match status" value="1"/>
</dbReference>
<feature type="domain" description="F-box" evidence="1">
    <location>
        <begin position="4"/>
        <end position="43"/>
    </location>
</feature>
<dbReference type="InterPro" id="IPR036047">
    <property type="entry name" value="F-box-like_dom_sf"/>
</dbReference>
<evidence type="ECO:0000313" key="2">
    <source>
        <dbReference type="EMBL" id="KAF7849629.1"/>
    </source>
</evidence>
<dbReference type="Gene3D" id="1.20.1280.50">
    <property type="match status" value="1"/>
</dbReference>
<dbReference type="NCBIfam" id="TIGR01640">
    <property type="entry name" value="F_box_assoc_1"/>
    <property type="match status" value="1"/>
</dbReference>
<dbReference type="Pfam" id="PF07734">
    <property type="entry name" value="FBA_1"/>
    <property type="match status" value="1"/>
</dbReference>
<dbReference type="InterPro" id="IPR050796">
    <property type="entry name" value="SCF_F-box_component"/>
</dbReference>
<evidence type="ECO:0000313" key="3">
    <source>
        <dbReference type="Proteomes" id="UP000806378"/>
    </source>
</evidence>
<dbReference type="InterPro" id="IPR017451">
    <property type="entry name" value="F-box-assoc_interact_dom"/>
</dbReference>
<protein>
    <recommendedName>
        <fullName evidence="1">F-box domain-containing protein</fullName>
    </recommendedName>
</protein>
<keyword evidence="3" id="KW-1185">Reference proteome</keyword>
<comment type="caution">
    <text evidence="2">The sequence shown here is derived from an EMBL/GenBank/DDBJ whole genome shotgun (WGS) entry which is preliminary data.</text>
</comment>
<dbReference type="InterPro" id="IPR001810">
    <property type="entry name" value="F-box_dom"/>
</dbReference>